<keyword evidence="6" id="KW-1133">Transmembrane helix</keyword>
<proteinExistence type="inferred from homology"/>
<evidence type="ECO:0000259" key="7">
    <source>
        <dbReference type="SMART" id="SM01370"/>
    </source>
</evidence>
<sequence>MSIEGFSGVTDSQTLLLRLMPKHLSDNLTSLLSAPPSPQIIKQLAYLPPSSVSISHVGLKGCCARPCAPQQQLPTAGANPGVVPGQEEQEKLQVGVRWEFFMPWIVDSKNSTFDPDPTRPTLNTKMSPTRTQIYKLKSYPALLTNLPTILELHKTSTKSSYIKLTEIGQMLMVFGTDAELSAHLLFTSSHSSKNFPSYYPHGLSPPFHSILHTRFNDSHRFGFPHDHLPSEVQNVEVEIVEFLKDGNLWGKRRKRTEKQIWEWDSRGAIEEIVEEEVPYEPWMDDYGRSVGGVTFKEGERLEREHPEVWLNAESGWGGGGRLGMLLGRIPVGLIIIWIRFFRIFGVLFSMILLLLGVEVGDKVVVSFNVEGD</sequence>
<feature type="domain" description="TAFII55 protein conserved region" evidence="7">
    <location>
        <begin position="101"/>
        <end position="251"/>
    </location>
</feature>
<evidence type="ECO:0000256" key="5">
    <source>
        <dbReference type="ARBA" id="ARBA00023242"/>
    </source>
</evidence>
<dbReference type="SMART" id="SM01370">
    <property type="entry name" value="TAFII55_N"/>
    <property type="match status" value="1"/>
</dbReference>
<keyword evidence="6" id="KW-0472">Membrane</keyword>
<evidence type="ECO:0000313" key="8">
    <source>
        <dbReference type="EMBL" id="GMH71897.1"/>
    </source>
</evidence>
<dbReference type="InterPro" id="IPR006751">
    <property type="entry name" value="TAFII55_prot_cons_reg"/>
</dbReference>
<dbReference type="InterPro" id="IPR037817">
    <property type="entry name" value="TAF7"/>
</dbReference>
<accession>A0A9W7EAJ3</accession>
<feature type="transmembrane region" description="Helical" evidence="6">
    <location>
        <begin position="331"/>
        <end position="357"/>
    </location>
</feature>
<dbReference type="PANTHER" id="PTHR12228:SF0">
    <property type="entry name" value="TATA-BOX BINDING PROTEIN ASSOCIATED FACTOR 7"/>
    <property type="match status" value="1"/>
</dbReference>
<evidence type="ECO:0000256" key="1">
    <source>
        <dbReference type="ARBA" id="ARBA00004123"/>
    </source>
</evidence>
<dbReference type="GO" id="GO:0051123">
    <property type="term" value="P:RNA polymerase II preinitiation complex assembly"/>
    <property type="evidence" value="ECO:0007669"/>
    <property type="project" value="TreeGrafter"/>
</dbReference>
<gene>
    <name evidence="8" type="ORF">TL16_g05776</name>
</gene>
<dbReference type="Pfam" id="PF04658">
    <property type="entry name" value="TAFII55_N"/>
    <property type="match status" value="1"/>
</dbReference>
<keyword evidence="4" id="KW-0804">Transcription</keyword>
<protein>
    <recommendedName>
        <fullName evidence="7">TAFII55 protein conserved region domain-containing protein</fullName>
    </recommendedName>
</protein>
<dbReference type="PANTHER" id="PTHR12228">
    <property type="entry name" value="TRANSCRIPTION INITIATION FACTOR TFIID 55 KD SUBUNIT-RELATED"/>
    <property type="match status" value="1"/>
</dbReference>
<organism evidence="8 9">
    <name type="scientific">Triparma laevis f. inornata</name>
    <dbReference type="NCBI Taxonomy" id="1714386"/>
    <lineage>
        <taxon>Eukaryota</taxon>
        <taxon>Sar</taxon>
        <taxon>Stramenopiles</taxon>
        <taxon>Ochrophyta</taxon>
        <taxon>Bolidophyceae</taxon>
        <taxon>Parmales</taxon>
        <taxon>Triparmaceae</taxon>
        <taxon>Triparma</taxon>
    </lineage>
</organism>
<comment type="subcellular location">
    <subcellularLocation>
        <location evidence="1">Nucleus</location>
    </subcellularLocation>
</comment>
<keyword evidence="6" id="KW-0812">Transmembrane</keyword>
<comment type="caution">
    <text evidence="8">The sequence shown here is derived from an EMBL/GenBank/DDBJ whole genome shotgun (WGS) entry which is preliminary data.</text>
</comment>
<evidence type="ECO:0000256" key="2">
    <source>
        <dbReference type="ARBA" id="ARBA00009368"/>
    </source>
</evidence>
<keyword evidence="5" id="KW-0539">Nucleus</keyword>
<dbReference type="AlphaFoldDB" id="A0A9W7EAJ3"/>
<dbReference type="GO" id="GO:0016251">
    <property type="term" value="F:RNA polymerase II general transcription initiation factor activity"/>
    <property type="evidence" value="ECO:0007669"/>
    <property type="project" value="TreeGrafter"/>
</dbReference>
<dbReference type="EMBL" id="BLQM01000170">
    <property type="protein sequence ID" value="GMH71897.1"/>
    <property type="molecule type" value="Genomic_DNA"/>
</dbReference>
<dbReference type="Proteomes" id="UP001162640">
    <property type="component" value="Unassembled WGS sequence"/>
</dbReference>
<keyword evidence="3" id="KW-0805">Transcription regulation</keyword>
<evidence type="ECO:0000256" key="3">
    <source>
        <dbReference type="ARBA" id="ARBA00023015"/>
    </source>
</evidence>
<reference evidence="9" key="1">
    <citation type="journal article" date="2023" name="Commun. Biol.">
        <title>Genome analysis of Parmales, the sister group of diatoms, reveals the evolutionary specialization of diatoms from phago-mixotrophs to photoautotrophs.</title>
        <authorList>
            <person name="Ban H."/>
            <person name="Sato S."/>
            <person name="Yoshikawa S."/>
            <person name="Yamada K."/>
            <person name="Nakamura Y."/>
            <person name="Ichinomiya M."/>
            <person name="Sato N."/>
            <person name="Blanc-Mathieu R."/>
            <person name="Endo H."/>
            <person name="Kuwata A."/>
            <person name="Ogata H."/>
        </authorList>
    </citation>
    <scope>NUCLEOTIDE SEQUENCE [LARGE SCALE GENOMIC DNA]</scope>
</reference>
<evidence type="ECO:0000256" key="6">
    <source>
        <dbReference type="SAM" id="Phobius"/>
    </source>
</evidence>
<comment type="similarity">
    <text evidence="2">Belongs to the TAF7 family.</text>
</comment>
<dbReference type="GO" id="GO:0005669">
    <property type="term" value="C:transcription factor TFIID complex"/>
    <property type="evidence" value="ECO:0007669"/>
    <property type="project" value="InterPro"/>
</dbReference>
<evidence type="ECO:0000256" key="4">
    <source>
        <dbReference type="ARBA" id="ARBA00023163"/>
    </source>
</evidence>
<name>A0A9W7EAJ3_9STRA</name>
<evidence type="ECO:0000313" key="9">
    <source>
        <dbReference type="Proteomes" id="UP001162640"/>
    </source>
</evidence>